<accession>A0A0P1FRD8</accession>
<dbReference type="Pfam" id="PF05258">
    <property type="entry name" value="DciA"/>
    <property type="match status" value="1"/>
</dbReference>
<dbReference type="RefSeq" id="WP_058242617.1">
    <property type="nucleotide sequence ID" value="NZ_CYSB01000026.1"/>
</dbReference>
<protein>
    <submittedName>
        <fullName evidence="3">Zn-ribbon-containing, possibly RNA-binding protein and truncated derivatives</fullName>
    </submittedName>
</protein>
<evidence type="ECO:0000256" key="1">
    <source>
        <dbReference type="SAM" id="MobiDB-lite"/>
    </source>
</evidence>
<name>A0A0P1FRD8_9RHOB</name>
<feature type="region of interest" description="Disordered" evidence="1">
    <location>
        <begin position="123"/>
        <end position="144"/>
    </location>
</feature>
<dbReference type="Proteomes" id="UP000051086">
    <property type="component" value="Unassembled WGS sequence"/>
</dbReference>
<reference evidence="3 5" key="1">
    <citation type="submission" date="2015-09" db="EMBL/GenBank/DDBJ databases">
        <authorList>
            <consortium name="Swine Surveillance"/>
        </authorList>
    </citation>
    <scope>NUCLEOTIDE SEQUENCE [LARGE SCALE GENOMIC DNA]</scope>
    <source>
        <strain evidence="3 5">5120</strain>
    </source>
</reference>
<dbReference type="EMBL" id="CYSB01000026">
    <property type="protein sequence ID" value="CUH66642.1"/>
    <property type="molecule type" value="Genomic_DNA"/>
</dbReference>
<evidence type="ECO:0000313" key="5">
    <source>
        <dbReference type="Proteomes" id="UP000051887"/>
    </source>
</evidence>
<proteinExistence type="predicted"/>
<dbReference type="PANTHER" id="PTHR36456">
    <property type="entry name" value="UPF0232 PROTEIN SCO3875"/>
    <property type="match status" value="1"/>
</dbReference>
<dbReference type="PIRSF" id="PIRSF032064">
    <property type="entry name" value="UCP032064"/>
    <property type="match status" value="1"/>
</dbReference>
<gene>
    <name evidence="2" type="ORF">TL5118_01853</name>
    <name evidence="3" type="ORF">TL5120_01086</name>
</gene>
<dbReference type="EMBL" id="CYSC01000017">
    <property type="protein sequence ID" value="CUH71300.1"/>
    <property type="molecule type" value="Genomic_DNA"/>
</dbReference>
<dbReference type="OrthoDB" id="7160947at2"/>
<organism evidence="3 5">
    <name type="scientific">Thalassovita autumnalis</name>
    <dbReference type="NCBI Taxonomy" id="2072972"/>
    <lineage>
        <taxon>Bacteria</taxon>
        <taxon>Pseudomonadati</taxon>
        <taxon>Pseudomonadota</taxon>
        <taxon>Alphaproteobacteria</taxon>
        <taxon>Rhodobacterales</taxon>
        <taxon>Roseobacteraceae</taxon>
        <taxon>Thalassovita</taxon>
    </lineage>
</organism>
<dbReference type="InterPro" id="IPR007922">
    <property type="entry name" value="DciA-like"/>
</dbReference>
<keyword evidence="4" id="KW-1185">Reference proteome</keyword>
<evidence type="ECO:0000313" key="4">
    <source>
        <dbReference type="Proteomes" id="UP000051086"/>
    </source>
</evidence>
<dbReference type="InterPro" id="IPR010593">
    <property type="entry name" value="DUF1159"/>
</dbReference>
<dbReference type="AlphaFoldDB" id="A0A0P1FRD8"/>
<reference evidence="2 4" key="2">
    <citation type="submission" date="2015-09" db="EMBL/GenBank/DDBJ databases">
        <authorList>
            <person name="Rodrigo-Torres L."/>
            <person name="Arahal D.R."/>
        </authorList>
    </citation>
    <scope>NUCLEOTIDE SEQUENCE [LARGE SCALE GENOMIC DNA]</scope>
    <source>
        <strain evidence="2 4">CECT 5118</strain>
    </source>
</reference>
<sequence length="172" mass="18862">MPKRRPTTKGFARTGSLLQQQIRKAGESRGFAVTRLLTHWPEIVGEDMAAMARPVDVKYGRQGFGATLTVLTTGAMAPMVEMQKEQLRQKVNGVYGYNAIARIRVTQTAPIGFAEGQADFTYGQKAKPKPQPTPEIRAEASSLAAGVGDDSLRQALERLSQNVLTKMNTQER</sequence>
<evidence type="ECO:0000313" key="2">
    <source>
        <dbReference type="EMBL" id="CUH66642.1"/>
    </source>
</evidence>
<evidence type="ECO:0000313" key="3">
    <source>
        <dbReference type="EMBL" id="CUH71300.1"/>
    </source>
</evidence>
<dbReference type="Proteomes" id="UP000051887">
    <property type="component" value="Unassembled WGS sequence"/>
</dbReference>
<dbReference type="PANTHER" id="PTHR36456:SF1">
    <property type="entry name" value="UPF0232 PROTEIN SCO3875"/>
    <property type="match status" value="1"/>
</dbReference>